<evidence type="ECO:0008006" key="3">
    <source>
        <dbReference type="Google" id="ProtNLM"/>
    </source>
</evidence>
<dbReference type="AlphaFoldDB" id="A0A8X8Z9N1"/>
<evidence type="ECO:0000313" key="2">
    <source>
        <dbReference type="Proteomes" id="UP000298416"/>
    </source>
</evidence>
<dbReference type="EMBL" id="PNBA02000016">
    <property type="protein sequence ID" value="KAG6397167.1"/>
    <property type="molecule type" value="Genomic_DNA"/>
</dbReference>
<gene>
    <name evidence="1" type="ORF">SASPL_143332</name>
</gene>
<comment type="caution">
    <text evidence="1">The sequence shown here is derived from an EMBL/GenBank/DDBJ whole genome shotgun (WGS) entry which is preliminary data.</text>
</comment>
<name>A0A8X8Z9N1_SALSN</name>
<accession>A0A8X8Z9N1</accession>
<keyword evidence="2" id="KW-1185">Reference proteome</keyword>
<organism evidence="1">
    <name type="scientific">Salvia splendens</name>
    <name type="common">Scarlet sage</name>
    <dbReference type="NCBI Taxonomy" id="180675"/>
    <lineage>
        <taxon>Eukaryota</taxon>
        <taxon>Viridiplantae</taxon>
        <taxon>Streptophyta</taxon>
        <taxon>Embryophyta</taxon>
        <taxon>Tracheophyta</taxon>
        <taxon>Spermatophyta</taxon>
        <taxon>Magnoliopsida</taxon>
        <taxon>eudicotyledons</taxon>
        <taxon>Gunneridae</taxon>
        <taxon>Pentapetalae</taxon>
        <taxon>asterids</taxon>
        <taxon>lamiids</taxon>
        <taxon>Lamiales</taxon>
        <taxon>Lamiaceae</taxon>
        <taxon>Nepetoideae</taxon>
        <taxon>Mentheae</taxon>
        <taxon>Salviinae</taxon>
        <taxon>Salvia</taxon>
        <taxon>Salvia subgen. Calosphace</taxon>
        <taxon>core Calosphace</taxon>
    </lineage>
</organism>
<protein>
    <recommendedName>
        <fullName evidence="3">Adenylate kinase</fullName>
    </recommendedName>
</protein>
<dbReference type="Gene3D" id="3.40.50.300">
    <property type="entry name" value="P-loop containing nucleotide triphosphate hydrolases"/>
    <property type="match status" value="1"/>
</dbReference>
<proteinExistence type="predicted"/>
<sequence>MVAMNRLFRSSSAAFSIRRSLSSAATTEFKPPPRVDPKGRNVQWVFLGCPGVGKGTYASRLSLLLGVPHIATGDSSVKSSIPPALCRSRLISGSRISGQQTTRCVDEARRLAREFEQRRCCVVANLRGLTALSTERVTLAVSESR</sequence>
<evidence type="ECO:0000313" key="1">
    <source>
        <dbReference type="EMBL" id="KAG6397167.1"/>
    </source>
</evidence>
<dbReference type="SUPFAM" id="SSF52540">
    <property type="entry name" value="P-loop containing nucleoside triphosphate hydrolases"/>
    <property type="match status" value="1"/>
</dbReference>
<dbReference type="InterPro" id="IPR027417">
    <property type="entry name" value="P-loop_NTPase"/>
</dbReference>
<reference evidence="1" key="2">
    <citation type="submission" date="2020-08" db="EMBL/GenBank/DDBJ databases">
        <title>Plant Genome Project.</title>
        <authorList>
            <person name="Zhang R.-G."/>
        </authorList>
    </citation>
    <scope>NUCLEOTIDE SEQUENCE</scope>
    <source>
        <strain evidence="1">Huo1</strain>
        <tissue evidence="1">Leaf</tissue>
    </source>
</reference>
<dbReference type="Proteomes" id="UP000298416">
    <property type="component" value="Unassembled WGS sequence"/>
</dbReference>
<reference evidence="1" key="1">
    <citation type="submission" date="2018-01" db="EMBL/GenBank/DDBJ databases">
        <authorList>
            <person name="Mao J.F."/>
        </authorList>
    </citation>
    <scope>NUCLEOTIDE SEQUENCE</scope>
    <source>
        <strain evidence="1">Huo1</strain>
        <tissue evidence="1">Leaf</tissue>
    </source>
</reference>